<evidence type="ECO:0000256" key="10">
    <source>
        <dbReference type="ARBA" id="ARBA00023136"/>
    </source>
</evidence>
<evidence type="ECO:0000313" key="13">
    <source>
        <dbReference type="EMBL" id="MFD0282279.1"/>
    </source>
</evidence>
<dbReference type="Gene3D" id="1.20.120.620">
    <property type="entry name" value="Backbone structure of the membrane domain of e. Coli histidine kinase receptor kdpd"/>
    <property type="match status" value="1"/>
</dbReference>
<evidence type="ECO:0000256" key="2">
    <source>
        <dbReference type="ARBA" id="ARBA00022553"/>
    </source>
</evidence>
<evidence type="ECO:0000256" key="3">
    <source>
        <dbReference type="ARBA" id="ARBA00022679"/>
    </source>
</evidence>
<feature type="domain" description="Sensor protein KdpD transmembrane" evidence="12">
    <location>
        <begin position="19"/>
        <end position="94"/>
    </location>
</feature>
<dbReference type="InterPro" id="IPR038318">
    <property type="entry name" value="KdpD_sf"/>
</dbReference>
<name>A0ABW2VEJ2_9ACTN</name>
<evidence type="ECO:0000256" key="1">
    <source>
        <dbReference type="ARBA" id="ARBA00004141"/>
    </source>
</evidence>
<gene>
    <name evidence="13" type="ORF">ACFQZP_11370</name>
</gene>
<evidence type="ECO:0000256" key="6">
    <source>
        <dbReference type="ARBA" id="ARBA00022777"/>
    </source>
</evidence>
<evidence type="ECO:0000256" key="8">
    <source>
        <dbReference type="ARBA" id="ARBA00022989"/>
    </source>
</evidence>
<evidence type="ECO:0000256" key="9">
    <source>
        <dbReference type="ARBA" id="ARBA00023012"/>
    </source>
</evidence>
<keyword evidence="8 11" id="KW-1133">Transmembrane helix</keyword>
<sequence>MRTPSAANGGPVRDRLALAAALAGPFLVALALVPFRTDLSRTNAALILVVVVVAVAAIGSRAAGALAALSAAAWFDFFLTRPYERFSISGSDDIELRAYGNGHYLGRFMLSPGPGAVPPLQARLVAVALADRTGGALDTVGPVRDGNG</sequence>
<dbReference type="Proteomes" id="UP001596957">
    <property type="component" value="Unassembled WGS sequence"/>
</dbReference>
<evidence type="ECO:0000256" key="5">
    <source>
        <dbReference type="ARBA" id="ARBA00022741"/>
    </source>
</evidence>
<keyword evidence="9" id="KW-0902">Two-component regulatory system</keyword>
<evidence type="ECO:0000256" key="4">
    <source>
        <dbReference type="ARBA" id="ARBA00022692"/>
    </source>
</evidence>
<keyword evidence="6" id="KW-0418">Kinase</keyword>
<keyword evidence="7" id="KW-0067">ATP-binding</keyword>
<evidence type="ECO:0000256" key="11">
    <source>
        <dbReference type="SAM" id="Phobius"/>
    </source>
</evidence>
<accession>A0ABW2VEJ2</accession>
<organism evidence="13 14">
    <name type="scientific">Streptomyces lutosisoli</name>
    <dbReference type="NCBI Taxonomy" id="2665721"/>
    <lineage>
        <taxon>Bacteria</taxon>
        <taxon>Bacillati</taxon>
        <taxon>Actinomycetota</taxon>
        <taxon>Actinomycetes</taxon>
        <taxon>Kitasatosporales</taxon>
        <taxon>Streptomycetaceae</taxon>
        <taxon>Streptomyces</taxon>
    </lineage>
</organism>
<dbReference type="RefSeq" id="WP_381264967.1">
    <property type="nucleotide sequence ID" value="NZ_JBHTEC010000001.1"/>
</dbReference>
<evidence type="ECO:0000259" key="12">
    <source>
        <dbReference type="Pfam" id="PF13493"/>
    </source>
</evidence>
<protein>
    <submittedName>
        <fullName evidence="13">DUF4118 domain-containing protein</fullName>
    </submittedName>
</protein>
<comment type="subcellular location">
    <subcellularLocation>
        <location evidence="1">Membrane</location>
        <topology evidence="1">Multi-pass membrane protein</topology>
    </subcellularLocation>
</comment>
<evidence type="ECO:0000256" key="7">
    <source>
        <dbReference type="ARBA" id="ARBA00022840"/>
    </source>
</evidence>
<keyword evidence="10 11" id="KW-0472">Membrane</keyword>
<comment type="caution">
    <text evidence="13">The sequence shown here is derived from an EMBL/GenBank/DDBJ whole genome shotgun (WGS) entry which is preliminary data.</text>
</comment>
<keyword evidence="14" id="KW-1185">Reference proteome</keyword>
<dbReference type="Pfam" id="PF13493">
    <property type="entry name" value="DUF4118"/>
    <property type="match status" value="1"/>
</dbReference>
<keyword evidence="2" id="KW-0597">Phosphoprotein</keyword>
<keyword evidence="5" id="KW-0547">Nucleotide-binding</keyword>
<dbReference type="EMBL" id="JBHTEC010000001">
    <property type="protein sequence ID" value="MFD0282279.1"/>
    <property type="molecule type" value="Genomic_DNA"/>
</dbReference>
<feature type="transmembrane region" description="Helical" evidence="11">
    <location>
        <begin position="47"/>
        <end position="75"/>
    </location>
</feature>
<proteinExistence type="predicted"/>
<keyword evidence="4 11" id="KW-0812">Transmembrane</keyword>
<evidence type="ECO:0000313" key="14">
    <source>
        <dbReference type="Proteomes" id="UP001596957"/>
    </source>
</evidence>
<keyword evidence="3" id="KW-0808">Transferase</keyword>
<reference evidence="14" key="1">
    <citation type="journal article" date="2019" name="Int. J. Syst. Evol. Microbiol.">
        <title>The Global Catalogue of Microorganisms (GCM) 10K type strain sequencing project: providing services to taxonomists for standard genome sequencing and annotation.</title>
        <authorList>
            <consortium name="The Broad Institute Genomics Platform"/>
            <consortium name="The Broad Institute Genome Sequencing Center for Infectious Disease"/>
            <person name="Wu L."/>
            <person name="Ma J."/>
        </authorList>
    </citation>
    <scope>NUCLEOTIDE SEQUENCE [LARGE SCALE GENOMIC DNA]</scope>
    <source>
        <strain evidence="14">CGMCC 4.7198</strain>
    </source>
</reference>
<dbReference type="InterPro" id="IPR025201">
    <property type="entry name" value="KdpD_TM"/>
</dbReference>